<dbReference type="Gene3D" id="3.40.50.300">
    <property type="entry name" value="P-loop containing nucleotide triphosphate hydrolases"/>
    <property type="match status" value="1"/>
</dbReference>
<sequence>MWRRCTLLHAPPRVLCLTIAPGGTMEVALKELGYTPYTFRHTFTEGRVATHPQEWCEVLDKKKPFDPAILDASQVKEGGAHHSSGFDAIVGLPGSLAFETILNECPLSTRVILVEETDKCSWANDAAVMWELLLQRTERSAGRRAGSHLHQMVSRMVSGITNGSRGGSKRLSPAIFLDTFEGHVKNVVPRDRLLVYRYGEGWEPLCAFLSKPLPVSDSGGLVPFPANDDGKADVAYLVDRLQRVERVVWWVTCLLIAAAVALYTPFCSQLRDIVAAYYEDYRSAFEPALQECAASGGSLSLRRALVISKNTTMEFEKKVNERGGVIGAAGEALNKFADGGTDRR</sequence>
<dbReference type="AlphaFoldDB" id="G0UXS6"/>
<dbReference type="Pfam" id="PF17784">
    <property type="entry name" value="Sulfotransfer_4"/>
    <property type="match status" value="1"/>
</dbReference>
<proteinExistence type="predicted"/>
<organism evidence="3">
    <name type="scientific">Trypanosoma congolense (strain IL3000)</name>
    <dbReference type="NCBI Taxonomy" id="1068625"/>
    <lineage>
        <taxon>Eukaryota</taxon>
        <taxon>Discoba</taxon>
        <taxon>Euglenozoa</taxon>
        <taxon>Kinetoplastea</taxon>
        <taxon>Metakinetoplastina</taxon>
        <taxon>Trypanosomatida</taxon>
        <taxon>Trypanosomatidae</taxon>
        <taxon>Trypanosoma</taxon>
        <taxon>Nannomonas</taxon>
    </lineage>
</organism>
<dbReference type="VEuPathDB" id="TriTrypDB:TcIL3000_10_9710"/>
<dbReference type="InterPro" id="IPR027417">
    <property type="entry name" value="P-loop_NTPase"/>
</dbReference>
<dbReference type="PANTHER" id="PTHR36978:SF4">
    <property type="entry name" value="P-LOOP CONTAINING NUCLEOSIDE TRIPHOSPHATE HYDROLASE PROTEIN"/>
    <property type="match status" value="1"/>
</dbReference>
<keyword evidence="1" id="KW-1133">Transmembrane helix</keyword>
<feature type="signal peptide" evidence="2">
    <location>
        <begin position="1"/>
        <end position="16"/>
    </location>
</feature>
<protein>
    <submittedName>
        <fullName evidence="3">Uncharacterized protein</fullName>
    </submittedName>
</protein>
<keyword evidence="2" id="KW-0732">Signal</keyword>
<evidence type="ECO:0000313" key="3">
    <source>
        <dbReference type="EMBL" id="CCC94193.1"/>
    </source>
</evidence>
<keyword evidence="1" id="KW-0472">Membrane</keyword>
<dbReference type="EMBL" id="HE575323">
    <property type="protein sequence ID" value="CCC94193.1"/>
    <property type="molecule type" value="Genomic_DNA"/>
</dbReference>
<feature type="chain" id="PRO_5003410696" evidence="2">
    <location>
        <begin position="17"/>
        <end position="344"/>
    </location>
</feature>
<evidence type="ECO:0000256" key="2">
    <source>
        <dbReference type="SAM" id="SignalP"/>
    </source>
</evidence>
<gene>
    <name evidence="3" type="ORF">TCIL3000_10_9710</name>
</gene>
<dbReference type="PANTHER" id="PTHR36978">
    <property type="entry name" value="P-LOOP CONTAINING NUCLEOTIDE TRIPHOSPHATE HYDROLASE"/>
    <property type="match status" value="1"/>
</dbReference>
<evidence type="ECO:0000256" key="1">
    <source>
        <dbReference type="SAM" id="Phobius"/>
    </source>
</evidence>
<dbReference type="InterPro" id="IPR040632">
    <property type="entry name" value="Sulfotransfer_4"/>
</dbReference>
<reference evidence="3" key="1">
    <citation type="journal article" date="2012" name="Proc. Natl. Acad. Sci. U.S.A.">
        <title>Antigenic diversity is generated by distinct evolutionary mechanisms in African trypanosome species.</title>
        <authorList>
            <person name="Jackson A.P."/>
            <person name="Berry A."/>
            <person name="Aslett M."/>
            <person name="Allison H.C."/>
            <person name="Burton P."/>
            <person name="Vavrova-Anderson J."/>
            <person name="Brown R."/>
            <person name="Browne H."/>
            <person name="Corton N."/>
            <person name="Hauser H."/>
            <person name="Gamble J."/>
            <person name="Gilderthorp R."/>
            <person name="Marcello L."/>
            <person name="McQuillan J."/>
            <person name="Otto T.D."/>
            <person name="Quail M.A."/>
            <person name="Sanders M.J."/>
            <person name="van Tonder A."/>
            <person name="Ginger M.L."/>
            <person name="Field M.C."/>
            <person name="Barry J.D."/>
            <person name="Hertz-Fowler C."/>
            <person name="Berriman M."/>
        </authorList>
    </citation>
    <scope>NUCLEOTIDE SEQUENCE</scope>
    <source>
        <strain evidence="3">IL3000</strain>
    </source>
</reference>
<feature type="transmembrane region" description="Helical" evidence="1">
    <location>
        <begin position="247"/>
        <end position="266"/>
    </location>
</feature>
<accession>G0UXS6</accession>
<name>G0UXS6_TRYCI</name>
<keyword evidence="1" id="KW-0812">Transmembrane</keyword>